<dbReference type="AlphaFoldDB" id="A0A098R347"/>
<dbReference type="Pfam" id="PF05532">
    <property type="entry name" value="CsbD"/>
    <property type="match status" value="1"/>
</dbReference>
<dbReference type="InterPro" id="IPR036629">
    <property type="entry name" value="YjbJ_sf"/>
</dbReference>
<dbReference type="EMBL" id="CP032744">
    <property type="protein sequence ID" value="AYJ38593.1"/>
    <property type="molecule type" value="Genomic_DNA"/>
</dbReference>
<evidence type="ECO:0000256" key="1">
    <source>
        <dbReference type="ARBA" id="ARBA00009129"/>
    </source>
</evidence>
<dbReference type="InterPro" id="IPR008462">
    <property type="entry name" value="CsbD"/>
</dbReference>
<dbReference type="KEGG" id="lpx:ASU28_07115"/>
<evidence type="ECO:0000259" key="3">
    <source>
        <dbReference type="Pfam" id="PF05532"/>
    </source>
</evidence>
<proteinExistence type="inferred from homology"/>
<reference evidence="5 7" key="1">
    <citation type="submission" date="2017-04" db="EMBL/GenBank/DDBJ databases">
        <title>In vitro and in silico characterization of Lactobacillus paraplantarum D2-1, a starter culture for soymilk fermentation.</title>
        <authorList>
            <person name="Endo A."/>
            <person name="Sasaki F."/>
            <person name="Maeno S."/>
            <person name="Kanesaki Y."/>
            <person name="Kubota E."/>
            <person name="Torres G.A."/>
            <person name="Tomita S."/>
            <person name="Nakagawa J."/>
        </authorList>
    </citation>
    <scope>NUCLEOTIDE SEQUENCE [LARGE SCALE GENOMIC DNA]</scope>
    <source>
        <strain evidence="5 7">D2-1</strain>
    </source>
</reference>
<feature type="compositionally biased region" description="Basic and acidic residues" evidence="2">
    <location>
        <begin position="44"/>
        <end position="73"/>
    </location>
</feature>
<accession>A0A098R347</accession>
<evidence type="ECO:0000256" key="2">
    <source>
        <dbReference type="SAM" id="MobiDB-lite"/>
    </source>
</evidence>
<name>A0A098R347_9LACO</name>
<evidence type="ECO:0000313" key="7">
    <source>
        <dbReference type="Proteomes" id="UP000236162"/>
    </source>
</evidence>
<dbReference type="SUPFAM" id="SSF69047">
    <property type="entry name" value="Hypothetical protein YjbJ"/>
    <property type="match status" value="1"/>
</dbReference>
<protein>
    <submittedName>
        <fullName evidence="6">CsbD family protein</fullName>
    </submittedName>
</protein>
<evidence type="ECO:0000313" key="8">
    <source>
        <dbReference type="Proteomes" id="UP000277896"/>
    </source>
</evidence>
<dbReference type="GeneID" id="79807288"/>
<feature type="domain" description="CsbD-like" evidence="3">
    <location>
        <begin position="7"/>
        <end position="57"/>
    </location>
</feature>
<organism evidence="6 9">
    <name type="scientific">Lactiplantibacillus paraplantarum</name>
    <dbReference type="NCBI Taxonomy" id="60520"/>
    <lineage>
        <taxon>Bacteria</taxon>
        <taxon>Bacillati</taxon>
        <taxon>Bacillota</taxon>
        <taxon>Bacilli</taxon>
        <taxon>Lactobacillales</taxon>
        <taxon>Lactobacillaceae</taxon>
        <taxon>Lactiplantibacillus</taxon>
    </lineage>
</organism>
<dbReference type="EMBL" id="BDOR01000001">
    <property type="protein sequence ID" value="GBF00740.1"/>
    <property type="molecule type" value="Genomic_DNA"/>
</dbReference>
<comment type="similarity">
    <text evidence="1">Belongs to the UPF0337 (CsbD) family.</text>
</comment>
<dbReference type="Proteomes" id="UP000236162">
    <property type="component" value="Unassembled WGS sequence"/>
</dbReference>
<gene>
    <name evidence="6" type="ORF">EUZ87_07435</name>
    <name evidence="4" type="ORF">LP667_07090</name>
    <name evidence="5" type="ORF">LPPLD21_00242</name>
</gene>
<keyword evidence="7" id="KW-1185">Reference proteome</keyword>
<dbReference type="RefSeq" id="WP_021731451.1">
    <property type="nucleotide sequence ID" value="NZ_AVAI01000119.1"/>
</dbReference>
<dbReference type="HOGENOM" id="CLU_135567_0_2_9"/>
<reference evidence="6 9" key="3">
    <citation type="submission" date="2019-01" db="EMBL/GenBank/DDBJ databases">
        <title>Draft genome sequence of Lactobacillus paraplantarum OSY-TC318, a Producer of the novel lantibiotic Paraplantaracin TC318.</title>
        <authorList>
            <person name="Hussein W.E."/>
            <person name="Huang E."/>
            <person name="Yousef A.E."/>
        </authorList>
    </citation>
    <scope>NUCLEOTIDE SEQUENCE [LARGE SCALE GENOMIC DNA]</scope>
    <source>
        <strain evidence="6 9">OSY-TC318</strain>
    </source>
</reference>
<dbReference type="Proteomes" id="UP000277896">
    <property type="component" value="Chromosome"/>
</dbReference>
<evidence type="ECO:0000313" key="5">
    <source>
        <dbReference type="EMBL" id="GBF00740.1"/>
    </source>
</evidence>
<sequence length="73" mass="7970">MSDVNKKFDSKKDQLSGKAKEVEGKVTGDRAREAEGKTQSLMGKAKDKLADAEETVKGVVDEAKDKLKKQSDD</sequence>
<dbReference type="Gene3D" id="1.10.1470.10">
    <property type="entry name" value="YjbJ"/>
    <property type="match status" value="1"/>
</dbReference>
<reference evidence="4 8" key="2">
    <citation type="submission" date="2018-10" db="EMBL/GenBank/DDBJ databases">
        <title>Genome seuquencing of Lactobacillus species.</title>
        <authorList>
            <person name="Baek C."/>
            <person name="Yi H."/>
        </authorList>
    </citation>
    <scope>NUCLEOTIDE SEQUENCE [LARGE SCALE GENOMIC DNA]</scope>
    <source>
        <strain evidence="4 8">DSM 10667</strain>
    </source>
</reference>
<feature type="compositionally biased region" description="Basic and acidic residues" evidence="2">
    <location>
        <begin position="1"/>
        <end position="36"/>
    </location>
</feature>
<feature type="region of interest" description="Disordered" evidence="2">
    <location>
        <begin position="1"/>
        <end position="73"/>
    </location>
</feature>
<dbReference type="EMBL" id="SEHH01000057">
    <property type="protein sequence ID" value="TBX42580.1"/>
    <property type="molecule type" value="Genomic_DNA"/>
</dbReference>
<evidence type="ECO:0000313" key="9">
    <source>
        <dbReference type="Proteomes" id="UP000292648"/>
    </source>
</evidence>
<dbReference type="Proteomes" id="UP000292648">
    <property type="component" value="Unassembled WGS sequence"/>
</dbReference>
<dbReference type="eggNOG" id="COG3237">
    <property type="taxonomic scope" value="Bacteria"/>
</dbReference>
<evidence type="ECO:0000313" key="6">
    <source>
        <dbReference type="EMBL" id="TBX42580.1"/>
    </source>
</evidence>
<evidence type="ECO:0000313" key="4">
    <source>
        <dbReference type="EMBL" id="AYJ38593.1"/>
    </source>
</evidence>